<reference evidence="4" key="2">
    <citation type="submission" date="2022-01" db="EMBL/GenBank/DDBJ databases">
        <authorList>
            <person name="Yamashiro T."/>
            <person name="Shiraishi A."/>
            <person name="Satake H."/>
            <person name="Nakayama K."/>
        </authorList>
    </citation>
    <scope>NUCLEOTIDE SEQUENCE</scope>
</reference>
<reference evidence="4" key="1">
    <citation type="journal article" date="2022" name="Int. J. Mol. Sci.">
        <title>Draft Genome of Tanacetum Coccineum: Genomic Comparison of Closely Related Tanacetum-Family Plants.</title>
        <authorList>
            <person name="Yamashiro T."/>
            <person name="Shiraishi A."/>
            <person name="Nakayama K."/>
            <person name="Satake H."/>
        </authorList>
    </citation>
    <scope>NUCLEOTIDE SEQUENCE</scope>
</reference>
<protein>
    <submittedName>
        <fullName evidence="4">Retrovirus-related pol polyprotein from transposon TNT 1-94</fullName>
    </submittedName>
</protein>
<dbReference type="Proteomes" id="UP001151760">
    <property type="component" value="Unassembled WGS sequence"/>
</dbReference>
<evidence type="ECO:0000259" key="3">
    <source>
        <dbReference type="PROSITE" id="PS50158"/>
    </source>
</evidence>
<dbReference type="SUPFAM" id="SSF57756">
    <property type="entry name" value="Retrovirus zinc finger-like domains"/>
    <property type="match status" value="1"/>
</dbReference>
<comment type="caution">
    <text evidence="4">The sequence shown here is derived from an EMBL/GenBank/DDBJ whole genome shotgun (WGS) entry which is preliminary data.</text>
</comment>
<evidence type="ECO:0000313" key="4">
    <source>
        <dbReference type="EMBL" id="GJS51404.1"/>
    </source>
</evidence>
<keyword evidence="1" id="KW-0862">Zinc</keyword>
<proteinExistence type="predicted"/>
<dbReference type="EMBL" id="BQNB010008583">
    <property type="protein sequence ID" value="GJS51404.1"/>
    <property type="molecule type" value="Genomic_DNA"/>
</dbReference>
<sequence length="124" mass="13597">MAQATKTSLHTSSQQYSPSVPPQSPQSTNDAMLATMNQIMNLLSGFQKQFPPTNNQLRTSTNLMTQATIQAGQITTENVQRRAPGNKGKQIATGSQGKLVTCYNCRGQGHIARECKEKKREKDS</sequence>
<dbReference type="Gene3D" id="4.10.60.10">
    <property type="entry name" value="Zinc finger, CCHC-type"/>
    <property type="match status" value="1"/>
</dbReference>
<dbReference type="PROSITE" id="PS50158">
    <property type="entry name" value="ZF_CCHC"/>
    <property type="match status" value="1"/>
</dbReference>
<feature type="domain" description="CCHC-type" evidence="3">
    <location>
        <begin position="102"/>
        <end position="117"/>
    </location>
</feature>
<keyword evidence="1" id="KW-0479">Metal-binding</keyword>
<feature type="compositionally biased region" description="Polar residues" evidence="2">
    <location>
        <begin position="1"/>
        <end position="11"/>
    </location>
</feature>
<feature type="region of interest" description="Disordered" evidence="2">
    <location>
        <begin position="1"/>
        <end position="29"/>
    </location>
</feature>
<keyword evidence="5" id="KW-1185">Reference proteome</keyword>
<dbReference type="InterPro" id="IPR001878">
    <property type="entry name" value="Znf_CCHC"/>
</dbReference>
<gene>
    <name evidence="4" type="ORF">Tco_0624766</name>
</gene>
<evidence type="ECO:0000256" key="2">
    <source>
        <dbReference type="SAM" id="MobiDB-lite"/>
    </source>
</evidence>
<evidence type="ECO:0000313" key="5">
    <source>
        <dbReference type="Proteomes" id="UP001151760"/>
    </source>
</evidence>
<dbReference type="SMART" id="SM00343">
    <property type="entry name" value="ZnF_C2HC"/>
    <property type="match status" value="1"/>
</dbReference>
<evidence type="ECO:0000256" key="1">
    <source>
        <dbReference type="PROSITE-ProRule" id="PRU00047"/>
    </source>
</evidence>
<dbReference type="InterPro" id="IPR036875">
    <property type="entry name" value="Znf_CCHC_sf"/>
</dbReference>
<name>A0ABQ4WF11_9ASTR</name>
<dbReference type="Pfam" id="PF00098">
    <property type="entry name" value="zf-CCHC"/>
    <property type="match status" value="1"/>
</dbReference>
<keyword evidence="1" id="KW-0863">Zinc-finger</keyword>
<organism evidence="4 5">
    <name type="scientific">Tanacetum coccineum</name>
    <dbReference type="NCBI Taxonomy" id="301880"/>
    <lineage>
        <taxon>Eukaryota</taxon>
        <taxon>Viridiplantae</taxon>
        <taxon>Streptophyta</taxon>
        <taxon>Embryophyta</taxon>
        <taxon>Tracheophyta</taxon>
        <taxon>Spermatophyta</taxon>
        <taxon>Magnoliopsida</taxon>
        <taxon>eudicotyledons</taxon>
        <taxon>Gunneridae</taxon>
        <taxon>Pentapetalae</taxon>
        <taxon>asterids</taxon>
        <taxon>campanulids</taxon>
        <taxon>Asterales</taxon>
        <taxon>Asteraceae</taxon>
        <taxon>Asteroideae</taxon>
        <taxon>Anthemideae</taxon>
        <taxon>Anthemidinae</taxon>
        <taxon>Tanacetum</taxon>
    </lineage>
</organism>
<accession>A0ABQ4WF11</accession>